<dbReference type="PROSITE" id="PS50850">
    <property type="entry name" value="MFS"/>
    <property type="match status" value="1"/>
</dbReference>
<evidence type="ECO:0000313" key="10">
    <source>
        <dbReference type="EMBL" id="KAF0980467.1"/>
    </source>
</evidence>
<dbReference type="Gene3D" id="1.20.1250.20">
    <property type="entry name" value="MFS general substrate transporter like domains"/>
    <property type="match status" value="1"/>
</dbReference>
<comment type="subcellular location">
    <subcellularLocation>
        <location evidence="1">Membrane</location>
        <topology evidence="1">Multi-pass membrane protein</topology>
    </subcellularLocation>
</comment>
<feature type="transmembrane region" description="Helical" evidence="8">
    <location>
        <begin position="33"/>
        <end position="52"/>
    </location>
</feature>
<dbReference type="VEuPathDB" id="AmoebaDB:NfTy_027180"/>
<dbReference type="RefSeq" id="XP_044565180.1">
    <property type="nucleotide sequence ID" value="XM_044704338.1"/>
</dbReference>
<evidence type="ECO:0000259" key="9">
    <source>
        <dbReference type="PROSITE" id="PS50850"/>
    </source>
</evidence>
<feature type="transmembrane region" description="Helical" evidence="8">
    <location>
        <begin position="396"/>
        <end position="423"/>
    </location>
</feature>
<feature type="transmembrane region" description="Helical" evidence="8">
    <location>
        <begin position="192"/>
        <end position="213"/>
    </location>
</feature>
<feature type="transmembrane region" description="Helical" evidence="8">
    <location>
        <begin position="330"/>
        <end position="356"/>
    </location>
</feature>
<name>A0A6A5BTE9_NAEFO</name>
<dbReference type="PANTHER" id="PTHR23505">
    <property type="entry name" value="SPINSTER"/>
    <property type="match status" value="1"/>
</dbReference>
<feature type="transmembrane region" description="Helical" evidence="8">
    <location>
        <begin position="296"/>
        <end position="318"/>
    </location>
</feature>
<evidence type="ECO:0000256" key="1">
    <source>
        <dbReference type="ARBA" id="ARBA00004141"/>
    </source>
</evidence>
<protein>
    <recommendedName>
        <fullName evidence="9">Major facilitator superfamily (MFS) profile domain-containing protein</fullName>
    </recommendedName>
</protein>
<accession>A0A6A5BTE9</accession>
<dbReference type="EMBL" id="VFQX01000019">
    <property type="protein sequence ID" value="KAF0980467.1"/>
    <property type="molecule type" value="Genomic_DNA"/>
</dbReference>
<dbReference type="SUPFAM" id="SSF103473">
    <property type="entry name" value="MFS general substrate transporter"/>
    <property type="match status" value="1"/>
</dbReference>
<evidence type="ECO:0000256" key="4">
    <source>
        <dbReference type="ARBA" id="ARBA00022989"/>
    </source>
</evidence>
<dbReference type="PANTHER" id="PTHR23505:SF79">
    <property type="entry name" value="PROTEIN SPINSTER"/>
    <property type="match status" value="1"/>
</dbReference>
<comment type="similarity">
    <text evidence="6">Belongs to the major facilitator superfamily. Spinster (TC 2.A.1.49) family.</text>
</comment>
<reference evidence="10 11" key="1">
    <citation type="journal article" date="2019" name="Sci. Rep.">
        <title>Nanopore sequencing improves the draft genome of the human pathogenic amoeba Naegleria fowleri.</title>
        <authorList>
            <person name="Liechti N."/>
            <person name="Schurch N."/>
            <person name="Bruggmann R."/>
            <person name="Wittwer M."/>
        </authorList>
    </citation>
    <scope>NUCLEOTIDE SEQUENCE [LARGE SCALE GENOMIC DNA]</scope>
    <source>
        <strain evidence="10 11">ATCC 30894</strain>
    </source>
</reference>
<feature type="transmembrane region" description="Helical" evidence="8">
    <location>
        <begin position="72"/>
        <end position="92"/>
    </location>
</feature>
<evidence type="ECO:0000256" key="6">
    <source>
        <dbReference type="ARBA" id="ARBA00024338"/>
    </source>
</evidence>
<sequence length="518" mass="57584">MQLPQSLLRVKETLSRFVEQYNRFGRRVFGPKVLLGYLVILNLFIYFDRGVVSGILDKLEKKWDLSKSEQGALGSAFMIGYMIFGPIFAQLAVKIPLKFVMFIGLVIWACVTIFCGFTGIISAKAGYFLLAACRCMVGVGEAAYAPVAPTLLDDVAPVKYRTIYMGVFYLAMPVGIALGYGVSSLIASFLDWTVVFIGEGIAIVPFAFLLLMIPPSDQYRKDRIEREQSERILGENNSLLEKREENNSQVSVENSESQANIVTETDVTSQVDGNDPEEDRHYNLFQAIYHLIQNPVYMFALMGYTMYTFVIGALAFWGPTLVSKTLFIPMYAASLAFSAVSVVTGIIGSIVGGIILDKIGGSKGMAGSARGLMLCAIFIFVALLIGFGAFSTNIIALYFILLFAAEFFIFCITSPVNVAFLSVVSTNLRNFSMSFQIFVIHAIGDFPSPYVMGWFADYIGKKNGLKVSILFLWSILAFSVIFFFFGFLIARSKAKMEEKRQALLDLKKESYQREKSEL</sequence>
<keyword evidence="2" id="KW-0813">Transport</keyword>
<evidence type="ECO:0000256" key="3">
    <source>
        <dbReference type="ARBA" id="ARBA00022692"/>
    </source>
</evidence>
<feature type="region of interest" description="Disordered" evidence="7">
    <location>
        <begin position="235"/>
        <end position="255"/>
    </location>
</feature>
<organism evidence="10 11">
    <name type="scientific">Naegleria fowleri</name>
    <name type="common">Brain eating amoeba</name>
    <dbReference type="NCBI Taxonomy" id="5763"/>
    <lineage>
        <taxon>Eukaryota</taxon>
        <taxon>Discoba</taxon>
        <taxon>Heterolobosea</taxon>
        <taxon>Tetramitia</taxon>
        <taxon>Eutetramitia</taxon>
        <taxon>Vahlkampfiidae</taxon>
        <taxon>Naegleria</taxon>
    </lineage>
</organism>
<dbReference type="AlphaFoldDB" id="A0A6A5BTE9"/>
<evidence type="ECO:0000256" key="2">
    <source>
        <dbReference type="ARBA" id="ARBA00022448"/>
    </source>
</evidence>
<feature type="domain" description="Major facilitator superfamily (MFS) profile" evidence="9">
    <location>
        <begin position="34"/>
        <end position="493"/>
    </location>
</feature>
<feature type="transmembrane region" description="Helical" evidence="8">
    <location>
        <begin position="368"/>
        <end position="390"/>
    </location>
</feature>
<dbReference type="OMA" id="YICAAGL"/>
<comment type="caution">
    <text evidence="10">The sequence shown here is derived from an EMBL/GenBank/DDBJ whole genome shotgun (WGS) entry which is preliminary data.</text>
</comment>
<feature type="transmembrane region" description="Helical" evidence="8">
    <location>
        <begin position="127"/>
        <end position="151"/>
    </location>
</feature>
<feature type="transmembrane region" description="Helical" evidence="8">
    <location>
        <begin position="468"/>
        <end position="490"/>
    </location>
</feature>
<dbReference type="InterPro" id="IPR020846">
    <property type="entry name" value="MFS_dom"/>
</dbReference>
<proteinExistence type="inferred from homology"/>
<keyword evidence="4 8" id="KW-1133">Transmembrane helix</keyword>
<dbReference type="InterPro" id="IPR044770">
    <property type="entry name" value="MFS_spinster-like"/>
</dbReference>
<dbReference type="InterPro" id="IPR011701">
    <property type="entry name" value="MFS"/>
</dbReference>
<feature type="transmembrane region" description="Helical" evidence="8">
    <location>
        <begin position="99"/>
        <end position="121"/>
    </location>
</feature>
<dbReference type="CDD" id="cd17328">
    <property type="entry name" value="MFS_spinster_like"/>
    <property type="match status" value="1"/>
</dbReference>
<dbReference type="GO" id="GO:0022857">
    <property type="term" value="F:transmembrane transporter activity"/>
    <property type="evidence" value="ECO:0007669"/>
    <property type="project" value="InterPro"/>
</dbReference>
<dbReference type="Pfam" id="PF07690">
    <property type="entry name" value="MFS_1"/>
    <property type="match status" value="1"/>
</dbReference>
<feature type="transmembrane region" description="Helical" evidence="8">
    <location>
        <begin position="163"/>
        <end position="186"/>
    </location>
</feature>
<evidence type="ECO:0000256" key="8">
    <source>
        <dbReference type="SAM" id="Phobius"/>
    </source>
</evidence>
<evidence type="ECO:0000256" key="5">
    <source>
        <dbReference type="ARBA" id="ARBA00023136"/>
    </source>
</evidence>
<dbReference type="GeneID" id="68120896"/>
<evidence type="ECO:0000256" key="7">
    <source>
        <dbReference type="SAM" id="MobiDB-lite"/>
    </source>
</evidence>
<keyword evidence="11" id="KW-1185">Reference proteome</keyword>
<dbReference type="VEuPathDB" id="AmoebaDB:NF0043690"/>
<dbReference type="GO" id="GO:0016020">
    <property type="term" value="C:membrane"/>
    <property type="evidence" value="ECO:0007669"/>
    <property type="project" value="UniProtKB-SubCell"/>
</dbReference>
<evidence type="ECO:0000313" key="11">
    <source>
        <dbReference type="Proteomes" id="UP000444721"/>
    </source>
</evidence>
<dbReference type="Proteomes" id="UP000444721">
    <property type="component" value="Unassembled WGS sequence"/>
</dbReference>
<feature type="transmembrane region" description="Helical" evidence="8">
    <location>
        <begin position="435"/>
        <end position="456"/>
    </location>
</feature>
<dbReference type="VEuPathDB" id="AmoebaDB:FDP41_013681"/>
<keyword evidence="5 8" id="KW-0472">Membrane</keyword>
<dbReference type="OrthoDB" id="66581at2759"/>
<gene>
    <name evidence="10" type="ORF">FDP41_013681</name>
</gene>
<dbReference type="InterPro" id="IPR036259">
    <property type="entry name" value="MFS_trans_sf"/>
</dbReference>
<keyword evidence="3 8" id="KW-0812">Transmembrane</keyword>